<evidence type="ECO:0000313" key="9">
    <source>
        <dbReference type="EMBL" id="MBD2316545.1"/>
    </source>
</evidence>
<keyword evidence="4" id="KW-1134">Transmembrane beta strand</keyword>
<evidence type="ECO:0000256" key="4">
    <source>
        <dbReference type="ARBA" id="ARBA00022452"/>
    </source>
</evidence>
<keyword evidence="7" id="KW-0998">Cell outer membrane</keyword>
<comment type="caution">
    <text evidence="9">The sequence shown here is derived from an EMBL/GenBank/DDBJ whole genome shotgun (WGS) entry which is preliminary data.</text>
</comment>
<dbReference type="InterPro" id="IPR003423">
    <property type="entry name" value="OMP_efflux"/>
</dbReference>
<comment type="subcellular location">
    <subcellularLocation>
        <location evidence="1">Cell outer membrane</location>
    </subcellularLocation>
</comment>
<evidence type="ECO:0000313" key="10">
    <source>
        <dbReference type="Proteomes" id="UP000618445"/>
    </source>
</evidence>
<dbReference type="EMBL" id="JACJQY010000007">
    <property type="protein sequence ID" value="MBD2316545.1"/>
    <property type="molecule type" value="Genomic_DNA"/>
</dbReference>
<gene>
    <name evidence="9" type="ORF">H6G05_06755</name>
</gene>
<dbReference type="Proteomes" id="UP000618445">
    <property type="component" value="Unassembled WGS sequence"/>
</dbReference>
<proteinExistence type="inferred from homology"/>
<keyword evidence="3" id="KW-0813">Transport</keyword>
<dbReference type="InterPro" id="IPR051906">
    <property type="entry name" value="TolC-like"/>
</dbReference>
<feature type="coiled-coil region" evidence="8">
    <location>
        <begin position="64"/>
        <end position="98"/>
    </location>
</feature>
<evidence type="ECO:0000256" key="5">
    <source>
        <dbReference type="ARBA" id="ARBA00022692"/>
    </source>
</evidence>
<protein>
    <submittedName>
        <fullName evidence="9">TolC family protein</fullName>
    </submittedName>
</protein>
<sequence length="474" mass="53213">MTFSLFWVKETAAEPSITNSPAPSKNSDSQGYIETIKLDQKADPLQLPTKPEEVKLQVVQPVTLEQAIQIAQKHNRELQIAERTLQRNEAALRQVQATQLPALNLETEFANERDAKDTLDELKKGEIEQTGNLLTGRLELSYDLFNGGRRSAKIAAAEALVRSDQLEVTRLKEQIRLEISNAYYDLQEASEQVRITQAATQNAQKSLVDAEALEKGGRVSKYDVLKSRVQLANAEQEFVQAQSALEIARRQLLPLLGLVESIDFTASDPVQPQEQWQQSLEESIILAFKNRPELEQQLSQRQISEQQRTIALSETQPQIGLFANYQVRDNLSDRFNTVDGYAVGIRLRWNLFDGGAALAGAQQEEANKAIAETRFVDTRNQIRFQVERAYKTLQANTKNIKTSESALKQAKEGLEIARLQFKAEVATQLDVIIAENELTRAEVNRIKAILNYNRALAALQRAVSNSNSSKEVSK</sequence>
<dbReference type="Gene3D" id="1.20.1600.10">
    <property type="entry name" value="Outer membrane efflux proteins (OEP)"/>
    <property type="match status" value="1"/>
</dbReference>
<reference evidence="9 10" key="1">
    <citation type="journal article" date="2020" name="ISME J.">
        <title>Comparative genomics reveals insights into cyanobacterial evolution and habitat adaptation.</title>
        <authorList>
            <person name="Chen M.Y."/>
            <person name="Teng W.K."/>
            <person name="Zhao L."/>
            <person name="Hu C.X."/>
            <person name="Zhou Y.K."/>
            <person name="Han B.P."/>
            <person name="Song L.R."/>
            <person name="Shu W.S."/>
        </authorList>
    </citation>
    <scope>NUCLEOTIDE SEQUENCE [LARGE SCALE GENOMIC DNA]</scope>
    <source>
        <strain evidence="9 10">FACHB-1050</strain>
    </source>
</reference>
<comment type="similarity">
    <text evidence="2">Belongs to the outer membrane factor (OMF) (TC 1.B.17) family.</text>
</comment>
<keyword evidence="5" id="KW-0812">Transmembrane</keyword>
<dbReference type="PANTHER" id="PTHR30026">
    <property type="entry name" value="OUTER MEMBRANE PROTEIN TOLC"/>
    <property type="match status" value="1"/>
</dbReference>
<evidence type="ECO:0000256" key="1">
    <source>
        <dbReference type="ARBA" id="ARBA00004442"/>
    </source>
</evidence>
<dbReference type="SUPFAM" id="SSF56954">
    <property type="entry name" value="Outer membrane efflux proteins (OEP)"/>
    <property type="match status" value="1"/>
</dbReference>
<evidence type="ECO:0000256" key="2">
    <source>
        <dbReference type="ARBA" id="ARBA00007613"/>
    </source>
</evidence>
<keyword evidence="8" id="KW-0175">Coiled coil</keyword>
<dbReference type="RefSeq" id="WP_190577432.1">
    <property type="nucleotide sequence ID" value="NZ_CAWPQU010000067.1"/>
</dbReference>
<evidence type="ECO:0000256" key="3">
    <source>
        <dbReference type="ARBA" id="ARBA00022448"/>
    </source>
</evidence>
<organism evidence="9 10">
    <name type="scientific">Phormidium tenue FACHB-1050</name>
    <dbReference type="NCBI Taxonomy" id="2692857"/>
    <lineage>
        <taxon>Bacteria</taxon>
        <taxon>Bacillati</taxon>
        <taxon>Cyanobacteriota</taxon>
        <taxon>Cyanophyceae</taxon>
        <taxon>Oscillatoriophycideae</taxon>
        <taxon>Oscillatoriales</taxon>
        <taxon>Oscillatoriaceae</taxon>
        <taxon>Phormidium</taxon>
    </lineage>
</organism>
<keyword evidence="6" id="KW-0472">Membrane</keyword>
<dbReference type="Pfam" id="PF02321">
    <property type="entry name" value="OEP"/>
    <property type="match status" value="2"/>
</dbReference>
<evidence type="ECO:0000256" key="6">
    <source>
        <dbReference type="ARBA" id="ARBA00023136"/>
    </source>
</evidence>
<dbReference type="PANTHER" id="PTHR30026:SF21">
    <property type="entry name" value="SLR1270 PROTEIN"/>
    <property type="match status" value="1"/>
</dbReference>
<keyword evidence="10" id="KW-1185">Reference proteome</keyword>
<accession>A0ABR8C8Y1</accession>
<evidence type="ECO:0000256" key="7">
    <source>
        <dbReference type="ARBA" id="ARBA00023237"/>
    </source>
</evidence>
<name>A0ABR8C8Y1_9CYAN</name>
<evidence type="ECO:0000256" key="8">
    <source>
        <dbReference type="SAM" id="Coils"/>
    </source>
</evidence>